<keyword evidence="4 13" id="KW-0560">Oxidoreductase</keyword>
<evidence type="ECO:0000256" key="3">
    <source>
        <dbReference type="ARBA" id="ARBA00022857"/>
    </source>
</evidence>
<dbReference type="GO" id="GO:0005975">
    <property type="term" value="P:carbohydrate metabolic process"/>
    <property type="evidence" value="ECO:0007669"/>
    <property type="project" value="InterPro"/>
</dbReference>
<comment type="catalytic activity">
    <reaction evidence="9">
        <text>sn-glycerol 3-phosphate + NADP(+) = dihydroxyacetone phosphate + NADPH + H(+)</text>
        <dbReference type="Rhea" id="RHEA:11096"/>
        <dbReference type="ChEBI" id="CHEBI:15378"/>
        <dbReference type="ChEBI" id="CHEBI:57597"/>
        <dbReference type="ChEBI" id="CHEBI:57642"/>
        <dbReference type="ChEBI" id="CHEBI:57783"/>
        <dbReference type="ChEBI" id="CHEBI:58349"/>
        <dbReference type="EC" id="1.1.1.94"/>
    </reaction>
    <physiologicalReaction direction="right-to-left" evidence="9">
        <dbReference type="Rhea" id="RHEA:11098"/>
    </physiologicalReaction>
</comment>
<dbReference type="Pfam" id="PF07479">
    <property type="entry name" value="NAD_Gly3P_dh_C"/>
    <property type="match status" value="1"/>
</dbReference>
<feature type="binding site" evidence="15">
    <location>
        <position position="105"/>
    </location>
    <ligand>
        <name>substrate</name>
    </ligand>
</feature>
<feature type="binding site" evidence="13">
    <location>
        <position position="256"/>
    </location>
    <ligand>
        <name>sn-glycerol 3-phosphate</name>
        <dbReference type="ChEBI" id="CHEBI:57597"/>
    </ligand>
</feature>
<comment type="pathway">
    <text evidence="13">Membrane lipid metabolism; glycerophospholipid metabolism.</text>
</comment>
<evidence type="ECO:0000256" key="11">
    <source>
        <dbReference type="ARBA" id="ARBA00069372"/>
    </source>
</evidence>
<feature type="domain" description="Glycerol-3-phosphate dehydrogenase NAD-dependent C-terminal" evidence="19">
    <location>
        <begin position="180"/>
        <end position="320"/>
    </location>
</feature>
<evidence type="ECO:0000256" key="7">
    <source>
        <dbReference type="ARBA" id="ARBA00023209"/>
    </source>
</evidence>
<evidence type="ECO:0000256" key="6">
    <source>
        <dbReference type="ARBA" id="ARBA00023098"/>
    </source>
</evidence>
<dbReference type="NCBIfam" id="NF000940">
    <property type="entry name" value="PRK00094.1-2"/>
    <property type="match status" value="1"/>
</dbReference>
<feature type="binding site" evidence="13">
    <location>
        <position position="191"/>
    </location>
    <ligand>
        <name>sn-glycerol 3-phosphate</name>
        <dbReference type="ChEBI" id="CHEBI:57597"/>
    </ligand>
</feature>
<dbReference type="SUPFAM" id="SSF48179">
    <property type="entry name" value="6-phosphogluconate dehydrogenase C-terminal domain-like"/>
    <property type="match status" value="1"/>
</dbReference>
<proteinExistence type="inferred from homology"/>
<gene>
    <name evidence="13" type="primary">gpsA</name>
    <name evidence="20" type="ORF">EDC39_10978</name>
</gene>
<evidence type="ECO:0000256" key="13">
    <source>
        <dbReference type="HAMAP-Rule" id="MF_00394"/>
    </source>
</evidence>
<dbReference type="Pfam" id="PF01210">
    <property type="entry name" value="NAD_Gly3P_dh_N"/>
    <property type="match status" value="1"/>
</dbReference>
<feature type="binding site" evidence="13">
    <location>
        <position position="105"/>
    </location>
    <ligand>
        <name>sn-glycerol 3-phosphate</name>
        <dbReference type="ChEBI" id="CHEBI:57597"/>
    </ligand>
</feature>
<feature type="binding site" evidence="13">
    <location>
        <position position="279"/>
    </location>
    <ligand>
        <name>NADPH</name>
        <dbReference type="ChEBI" id="CHEBI:57783"/>
    </ligand>
</feature>
<evidence type="ECO:0000256" key="17">
    <source>
        <dbReference type="RuleBase" id="RU000437"/>
    </source>
</evidence>
<dbReference type="Gene3D" id="1.10.1040.10">
    <property type="entry name" value="N-(1-d-carboxylethyl)-l-norvaline Dehydrogenase, domain 2"/>
    <property type="match status" value="1"/>
</dbReference>
<dbReference type="InterPro" id="IPR006168">
    <property type="entry name" value="G3P_DH_NAD-dep"/>
</dbReference>
<organism evidence="20 21">
    <name type="scientific">Geothermobacter ehrlichii</name>
    <dbReference type="NCBI Taxonomy" id="213224"/>
    <lineage>
        <taxon>Bacteria</taxon>
        <taxon>Pseudomonadati</taxon>
        <taxon>Thermodesulfobacteriota</taxon>
        <taxon>Desulfuromonadia</taxon>
        <taxon>Desulfuromonadales</taxon>
        <taxon>Geothermobacteraceae</taxon>
        <taxon>Geothermobacter</taxon>
    </lineage>
</organism>
<evidence type="ECO:0000256" key="10">
    <source>
        <dbReference type="ARBA" id="ARBA00066687"/>
    </source>
</evidence>
<accession>A0A5D3WKK2</accession>
<keyword evidence="8 13" id="KW-1208">Phospholipid metabolism</keyword>
<reference evidence="20 21" key="1">
    <citation type="submission" date="2019-07" db="EMBL/GenBank/DDBJ databases">
        <title>Genomic Encyclopedia of Type Strains, Phase IV (KMG-IV): sequencing the most valuable type-strain genomes for metagenomic binning, comparative biology and taxonomic classification.</title>
        <authorList>
            <person name="Goeker M."/>
        </authorList>
    </citation>
    <scope>NUCLEOTIDE SEQUENCE [LARGE SCALE GENOMIC DNA]</scope>
    <source>
        <strain evidence="20 21">SS015</strain>
    </source>
</reference>
<dbReference type="GO" id="GO:0008654">
    <property type="term" value="P:phospholipid biosynthetic process"/>
    <property type="evidence" value="ECO:0007669"/>
    <property type="project" value="UniProtKB-KW"/>
</dbReference>
<dbReference type="PANTHER" id="PTHR11728">
    <property type="entry name" value="GLYCEROL-3-PHOSPHATE DEHYDROGENASE"/>
    <property type="match status" value="1"/>
</dbReference>
<comment type="caution">
    <text evidence="13">Lacks conserved residue(s) required for the propagation of feature annotation.</text>
</comment>
<feature type="binding site" evidence="13">
    <location>
        <position position="136"/>
    </location>
    <ligand>
        <name>sn-glycerol 3-phosphate</name>
        <dbReference type="ChEBI" id="CHEBI:57597"/>
    </ligand>
</feature>
<keyword evidence="21" id="KW-1185">Reference proteome</keyword>
<feature type="binding site" evidence="13">
    <location>
        <position position="255"/>
    </location>
    <ligand>
        <name>sn-glycerol 3-phosphate</name>
        <dbReference type="ChEBI" id="CHEBI:57597"/>
    </ligand>
</feature>
<keyword evidence="7 13" id="KW-0594">Phospholipid biosynthesis</keyword>
<evidence type="ECO:0000256" key="8">
    <source>
        <dbReference type="ARBA" id="ARBA00023264"/>
    </source>
</evidence>
<comment type="function">
    <text evidence="13">Catalyzes the reduction of the glycolytic intermediate dihydroxyacetone phosphate (DHAP) to sn-glycerol 3-phosphate (G3P), the key precursor for phospholipid synthesis.</text>
</comment>
<dbReference type="InterPro" id="IPR013328">
    <property type="entry name" value="6PGD_dom2"/>
</dbReference>
<evidence type="ECO:0000313" key="21">
    <source>
        <dbReference type="Proteomes" id="UP000324159"/>
    </source>
</evidence>
<evidence type="ECO:0000256" key="1">
    <source>
        <dbReference type="ARBA" id="ARBA00011009"/>
    </source>
</evidence>
<feature type="binding site" evidence="13">
    <location>
        <position position="254"/>
    </location>
    <ligand>
        <name>sn-glycerol 3-phosphate</name>
        <dbReference type="ChEBI" id="CHEBI:57597"/>
    </ligand>
</feature>
<feature type="binding site" evidence="13">
    <location>
        <position position="281"/>
    </location>
    <ligand>
        <name>NADPH</name>
        <dbReference type="ChEBI" id="CHEBI:57783"/>
    </ligand>
</feature>
<dbReference type="Proteomes" id="UP000324159">
    <property type="component" value="Unassembled WGS sequence"/>
</dbReference>
<feature type="active site" description="Proton acceptor" evidence="13 14">
    <location>
        <position position="191"/>
    </location>
</feature>
<feature type="binding site" evidence="13">
    <location>
        <position position="48"/>
    </location>
    <ligand>
        <name>NADPH</name>
        <dbReference type="ChEBI" id="CHEBI:57783"/>
    </ligand>
</feature>
<dbReference type="GO" id="GO:0141152">
    <property type="term" value="F:glycerol-3-phosphate dehydrogenase (NAD+) activity"/>
    <property type="evidence" value="ECO:0007669"/>
    <property type="project" value="RHEA"/>
</dbReference>
<evidence type="ECO:0000259" key="19">
    <source>
        <dbReference type="Pfam" id="PF07479"/>
    </source>
</evidence>
<feature type="binding site" evidence="13">
    <location>
        <position position="105"/>
    </location>
    <ligand>
        <name>NADPH</name>
        <dbReference type="ChEBI" id="CHEBI:57783"/>
    </ligand>
</feature>
<dbReference type="InterPro" id="IPR008927">
    <property type="entry name" value="6-PGluconate_DH-like_C_sf"/>
</dbReference>
<dbReference type="FunFam" id="3.40.50.720:FF:000019">
    <property type="entry name" value="Glycerol-3-phosphate dehydrogenase [NAD(P)+]"/>
    <property type="match status" value="1"/>
</dbReference>
<comment type="caution">
    <text evidence="20">The sequence shown here is derived from an EMBL/GenBank/DDBJ whole genome shotgun (WGS) entry which is preliminary data.</text>
</comment>
<feature type="binding site" evidence="16">
    <location>
        <position position="255"/>
    </location>
    <ligand>
        <name>NAD(+)</name>
        <dbReference type="ChEBI" id="CHEBI:57540"/>
    </ligand>
</feature>
<dbReference type="PRINTS" id="PR00077">
    <property type="entry name" value="GPDHDRGNASE"/>
</dbReference>
<dbReference type="GO" id="GO:0006650">
    <property type="term" value="P:glycerophospholipid metabolic process"/>
    <property type="evidence" value="ECO:0007669"/>
    <property type="project" value="UniProtKB-UniRule"/>
</dbReference>
<feature type="binding site" evidence="13">
    <location>
        <position position="244"/>
    </location>
    <ligand>
        <name>sn-glycerol 3-phosphate</name>
        <dbReference type="ChEBI" id="CHEBI:57597"/>
    </ligand>
</feature>
<dbReference type="GO" id="GO:0051287">
    <property type="term" value="F:NAD binding"/>
    <property type="evidence" value="ECO:0007669"/>
    <property type="project" value="InterPro"/>
</dbReference>
<dbReference type="RefSeq" id="WP_148896320.1">
    <property type="nucleotide sequence ID" value="NZ_VNIB01000009.1"/>
</dbReference>
<dbReference type="OrthoDB" id="9812273at2"/>
<dbReference type="SUPFAM" id="SSF51735">
    <property type="entry name" value="NAD(P)-binding Rossmann-fold domains"/>
    <property type="match status" value="1"/>
</dbReference>
<feature type="binding site" evidence="16">
    <location>
        <begin position="7"/>
        <end position="12"/>
    </location>
    <ligand>
        <name>NAD(+)</name>
        <dbReference type="ChEBI" id="CHEBI:57540"/>
    </ligand>
</feature>
<evidence type="ECO:0000256" key="2">
    <source>
        <dbReference type="ARBA" id="ARBA00022516"/>
    </source>
</evidence>
<feature type="binding site" evidence="15">
    <location>
        <begin position="255"/>
        <end position="256"/>
    </location>
    <ligand>
        <name>substrate</name>
    </ligand>
</feature>
<dbReference type="EMBL" id="VNIB01000009">
    <property type="protein sequence ID" value="TYO97675.1"/>
    <property type="molecule type" value="Genomic_DNA"/>
</dbReference>
<feature type="binding site" evidence="13">
    <location>
        <position position="138"/>
    </location>
    <ligand>
        <name>sn-glycerol 3-phosphate</name>
        <dbReference type="ChEBI" id="CHEBI:57597"/>
    </ligand>
</feature>
<dbReference type="InterPro" id="IPR006109">
    <property type="entry name" value="G3P_DH_NAD-dep_C"/>
</dbReference>
<evidence type="ECO:0000256" key="5">
    <source>
        <dbReference type="ARBA" id="ARBA00023027"/>
    </source>
</evidence>
<feature type="domain" description="Glycerol-3-phosphate dehydrogenase NAD-dependent N-terminal" evidence="18">
    <location>
        <begin position="2"/>
        <end position="157"/>
    </location>
</feature>
<feature type="binding site" evidence="13">
    <location>
        <position position="255"/>
    </location>
    <ligand>
        <name>NADPH</name>
        <dbReference type="ChEBI" id="CHEBI:57783"/>
    </ligand>
</feature>
<evidence type="ECO:0000256" key="14">
    <source>
        <dbReference type="PIRSR" id="PIRSR000114-1"/>
    </source>
</evidence>
<dbReference type="PANTHER" id="PTHR11728:SF1">
    <property type="entry name" value="GLYCEROL-3-PHOSPHATE DEHYDROGENASE [NAD(+)] 2, CHLOROPLASTIC"/>
    <property type="match status" value="1"/>
</dbReference>
<evidence type="ECO:0000259" key="18">
    <source>
        <dbReference type="Pfam" id="PF01210"/>
    </source>
</evidence>
<feature type="binding site" evidence="13">
    <location>
        <position position="10"/>
    </location>
    <ligand>
        <name>NADPH</name>
        <dbReference type="ChEBI" id="CHEBI:57783"/>
    </ligand>
</feature>
<feature type="binding site" evidence="13">
    <location>
        <position position="11"/>
    </location>
    <ligand>
        <name>NADPH</name>
        <dbReference type="ChEBI" id="CHEBI:57783"/>
    </ligand>
</feature>
<dbReference type="GO" id="GO:0141153">
    <property type="term" value="F:glycerol-3-phosphate dehydrogenase (NADP+) activity"/>
    <property type="evidence" value="ECO:0007669"/>
    <property type="project" value="RHEA"/>
</dbReference>
<dbReference type="NCBIfam" id="NF000942">
    <property type="entry name" value="PRK00094.1-4"/>
    <property type="match status" value="1"/>
</dbReference>
<dbReference type="GO" id="GO:0005829">
    <property type="term" value="C:cytosol"/>
    <property type="evidence" value="ECO:0007669"/>
    <property type="project" value="TreeGrafter"/>
</dbReference>
<dbReference type="GO" id="GO:0046168">
    <property type="term" value="P:glycerol-3-phosphate catabolic process"/>
    <property type="evidence" value="ECO:0007669"/>
    <property type="project" value="InterPro"/>
</dbReference>
<dbReference type="InterPro" id="IPR011128">
    <property type="entry name" value="G3P_DH_NAD-dep_N"/>
</dbReference>
<dbReference type="HAMAP" id="MF_00394">
    <property type="entry name" value="NAD_Glyc3P_dehydrog"/>
    <property type="match status" value="1"/>
</dbReference>
<dbReference type="PROSITE" id="PS00957">
    <property type="entry name" value="NAD_G3PDH"/>
    <property type="match status" value="1"/>
</dbReference>
<dbReference type="InterPro" id="IPR036291">
    <property type="entry name" value="NAD(P)-bd_dom_sf"/>
</dbReference>
<comment type="similarity">
    <text evidence="1 13 17">Belongs to the NAD-dependent glycerol-3-phosphate dehydrogenase family.</text>
</comment>
<keyword evidence="6 13" id="KW-0443">Lipid metabolism</keyword>
<dbReference type="AlphaFoldDB" id="A0A5D3WKK2"/>
<dbReference type="UniPathway" id="UPA00940"/>
<evidence type="ECO:0000256" key="16">
    <source>
        <dbReference type="PIRSR" id="PIRSR000114-3"/>
    </source>
</evidence>
<sequence>MKIGVLGGGSWGTTLANLLAKSGHEVTLWLYERELAERLPRTRENDVYLPGVILNQNLAFTNSFDKAVSGCEMLLLVPPSQVLRQVFAEACRYLPGQAIVVSASKGIENDSLLLMSEVLEEVGPAGILERSAFLSGPSFAREVAAEMPTAVAVAALRPAVATRVQKAFSTDYFRVYTNSDIVGIELGGALKNVIALAAGVSDGLGFGHNTRAALITRGLAEITRLATAKGGQPATLAGLAGMGDLVLTCTGDLSRNRSVGVELGKGRSLSEILGGMQMVAEGVKTTLSAYQLARKLEIEAPIISQMYQILYEDKPARTAVIDLMQRDLKAE</sequence>
<keyword evidence="3 13" id="KW-0521">NADP</keyword>
<feature type="binding site" evidence="13">
    <location>
        <position position="140"/>
    </location>
    <ligand>
        <name>NADPH</name>
        <dbReference type="ChEBI" id="CHEBI:57783"/>
    </ligand>
</feature>
<protein>
    <recommendedName>
        <fullName evidence="11 13">Glycerol-3-phosphate dehydrogenase [NAD(P)+]</fullName>
        <ecNumber evidence="10 13">1.1.1.94</ecNumber>
    </recommendedName>
    <alternativeName>
        <fullName evidence="13">NAD(P)(+)-dependent glycerol-3-phosphate dehydrogenase</fullName>
    </alternativeName>
    <alternativeName>
        <fullName evidence="12 13">NAD(P)H-dependent dihydroxyacetone-phosphate reductase</fullName>
    </alternativeName>
</protein>
<dbReference type="FunFam" id="1.10.1040.10:FF:000001">
    <property type="entry name" value="Glycerol-3-phosphate dehydrogenase [NAD(P)+]"/>
    <property type="match status" value="1"/>
</dbReference>
<name>A0A5D3WKK2_9BACT</name>
<dbReference type="GO" id="GO:0046167">
    <property type="term" value="P:glycerol-3-phosphate biosynthetic process"/>
    <property type="evidence" value="ECO:0007669"/>
    <property type="project" value="UniProtKB-UniRule"/>
</dbReference>
<keyword evidence="5 13" id="KW-0520">NAD</keyword>
<keyword evidence="2 13" id="KW-0444">Lipid biosynthesis</keyword>
<keyword evidence="13" id="KW-0963">Cytoplasm</keyword>
<feature type="binding site" evidence="16">
    <location>
        <position position="140"/>
    </location>
    <ligand>
        <name>NAD(+)</name>
        <dbReference type="ChEBI" id="CHEBI:57540"/>
    </ligand>
</feature>
<dbReference type="Gene3D" id="3.40.50.720">
    <property type="entry name" value="NAD(P)-binding Rossmann-like Domain"/>
    <property type="match status" value="1"/>
</dbReference>
<dbReference type="PIRSF" id="PIRSF000114">
    <property type="entry name" value="Glycerol-3-P_dh"/>
    <property type="match status" value="1"/>
</dbReference>
<evidence type="ECO:0000256" key="4">
    <source>
        <dbReference type="ARBA" id="ARBA00023002"/>
    </source>
</evidence>
<evidence type="ECO:0000256" key="15">
    <source>
        <dbReference type="PIRSR" id="PIRSR000114-2"/>
    </source>
</evidence>
<dbReference type="EC" id="1.1.1.94" evidence="10 13"/>
<comment type="catalytic activity">
    <reaction evidence="13">
        <text>sn-glycerol 3-phosphate + NAD(+) = dihydroxyacetone phosphate + NADH + H(+)</text>
        <dbReference type="Rhea" id="RHEA:11092"/>
        <dbReference type="ChEBI" id="CHEBI:15378"/>
        <dbReference type="ChEBI" id="CHEBI:57540"/>
        <dbReference type="ChEBI" id="CHEBI:57597"/>
        <dbReference type="ChEBI" id="CHEBI:57642"/>
        <dbReference type="ChEBI" id="CHEBI:57945"/>
        <dbReference type="EC" id="1.1.1.94"/>
    </reaction>
</comment>
<evidence type="ECO:0000313" key="20">
    <source>
        <dbReference type="EMBL" id="TYO97675.1"/>
    </source>
</evidence>
<comment type="subcellular location">
    <subcellularLocation>
        <location evidence="13">Cytoplasm</location>
    </subcellularLocation>
</comment>
<keyword evidence="13" id="KW-0547">Nucleotide-binding</keyword>
<evidence type="ECO:0000256" key="9">
    <source>
        <dbReference type="ARBA" id="ARBA00052716"/>
    </source>
</evidence>
<evidence type="ECO:0000256" key="12">
    <source>
        <dbReference type="ARBA" id="ARBA00080511"/>
    </source>
</evidence>